<accession>A0A087DJN1</accession>
<evidence type="ECO:0000313" key="2">
    <source>
        <dbReference type="EMBL" id="KFI95731.1"/>
    </source>
</evidence>
<evidence type="ECO:0000256" key="1">
    <source>
        <dbReference type="SAM" id="MobiDB-lite"/>
    </source>
</evidence>
<dbReference type="AlphaFoldDB" id="A0A087DJN1"/>
<reference evidence="2 3" key="1">
    <citation type="submission" date="2014-03" db="EMBL/GenBank/DDBJ databases">
        <title>Genomics of Bifidobacteria.</title>
        <authorList>
            <person name="Ventura M."/>
            <person name="Milani C."/>
            <person name="Lugli G.A."/>
        </authorList>
    </citation>
    <scope>NUCLEOTIDE SEQUENCE [LARGE SCALE GENOMIC DNA]</scope>
    <source>
        <strain evidence="2 3">DSM 23968</strain>
    </source>
</reference>
<dbReference type="Proteomes" id="UP000029004">
    <property type="component" value="Unassembled WGS sequence"/>
</dbReference>
<protein>
    <submittedName>
        <fullName evidence="2">Uncharacterized protein</fullName>
    </submittedName>
</protein>
<name>A0A087DJN1_9BIFI</name>
<feature type="compositionally biased region" description="Basic and acidic residues" evidence="1">
    <location>
        <begin position="1"/>
        <end position="16"/>
    </location>
</feature>
<proteinExistence type="predicted"/>
<gene>
    <name evidence="2" type="ORF">BSTEL_0537</name>
</gene>
<comment type="caution">
    <text evidence="2">The sequence shown here is derived from an EMBL/GenBank/DDBJ whole genome shotgun (WGS) entry which is preliminary data.</text>
</comment>
<sequence length="72" mass="7998">MNNQHDMKNDERDKKGGKPVAKTPAPRPAKAPAPRKGCSPRTVYFGGGLVNDLQEFPEDVWADPADPMFDWC</sequence>
<keyword evidence="3" id="KW-1185">Reference proteome</keyword>
<feature type="region of interest" description="Disordered" evidence="1">
    <location>
        <begin position="1"/>
        <end position="41"/>
    </location>
</feature>
<dbReference type="STRING" id="762211.BSTEL_0537"/>
<dbReference type="RefSeq" id="WP_034529576.1">
    <property type="nucleotide sequence ID" value="NZ_JGZP01000016.1"/>
</dbReference>
<organism evidence="2 3">
    <name type="scientific">Bifidobacterium stellenboschense</name>
    <dbReference type="NCBI Taxonomy" id="762211"/>
    <lineage>
        <taxon>Bacteria</taxon>
        <taxon>Bacillati</taxon>
        <taxon>Actinomycetota</taxon>
        <taxon>Actinomycetes</taxon>
        <taxon>Bifidobacteriales</taxon>
        <taxon>Bifidobacteriaceae</taxon>
        <taxon>Bifidobacterium</taxon>
    </lineage>
</organism>
<dbReference type="EMBL" id="JGZP01000016">
    <property type="protein sequence ID" value="KFI95731.1"/>
    <property type="molecule type" value="Genomic_DNA"/>
</dbReference>
<evidence type="ECO:0000313" key="3">
    <source>
        <dbReference type="Proteomes" id="UP000029004"/>
    </source>
</evidence>